<dbReference type="SUPFAM" id="SSF58104">
    <property type="entry name" value="Methyl-accepting chemotaxis protein (MCP) signaling domain"/>
    <property type="match status" value="1"/>
</dbReference>
<keyword evidence="3" id="KW-1185">Reference proteome</keyword>
<proteinExistence type="predicted"/>
<protein>
    <submittedName>
        <fullName evidence="2">YhgE/Pip domain-containing protein</fullName>
    </submittedName>
</protein>
<dbReference type="EMBL" id="WHNX01000010">
    <property type="protein sequence ID" value="MPW25719.1"/>
    <property type="molecule type" value="Genomic_DNA"/>
</dbReference>
<evidence type="ECO:0000313" key="2">
    <source>
        <dbReference type="EMBL" id="MPW25719.1"/>
    </source>
</evidence>
<dbReference type="Gene3D" id="1.10.287.950">
    <property type="entry name" value="Methyl-accepting chemotaxis protein"/>
    <property type="match status" value="1"/>
</dbReference>
<dbReference type="Proteomes" id="UP000440004">
    <property type="component" value="Unassembled WGS sequence"/>
</dbReference>
<accession>A0A6A7K890</accession>
<dbReference type="RefSeq" id="WP_152803462.1">
    <property type="nucleotide sequence ID" value="NZ_WHNX01000010.1"/>
</dbReference>
<dbReference type="AlphaFoldDB" id="A0A6A7K890"/>
<evidence type="ECO:0000256" key="1">
    <source>
        <dbReference type="SAM" id="SignalP"/>
    </source>
</evidence>
<gene>
    <name evidence="2" type="ORF">GC105_07945</name>
</gene>
<name>A0A6A7K890_9FIRM</name>
<comment type="caution">
    <text evidence="2">The sequence shown here is derived from an EMBL/GenBank/DDBJ whole genome shotgun (WGS) entry which is preliminary data.</text>
</comment>
<sequence length="592" mass="64292">MKKFLSIFLTVIFIFTVTVPVIAAEPPTQKEEVVYGTLGLEGSVNSIYVVNSFKGGMITDYGSYSTVRNMTSSEKLTQTNDMITINTTDDSFYYQGTLESKELPWKVSADYQLDKDEISPSELAGKNGALSITISITQNESINPVFYENYILQVSLTFDSDKCTDIVSPNATIANAGKNKVITHTVMPGEIGEITITANVQDFTMSGIEISAMPISMNIEMPDTDSLVEDMISMSDAVSNLNKGVNQLSNGITQTYLGAQKLDDGSSEFADGLLKLSNNSGELINASTQIKGALSDIAKNIDGESTGEFDLGDLAALPDGLRQLEGGLREITDGMQTLKSGYNTAYSALDSTISTIPDTDIDPTELYTEVHGNDQLSASLDKLMEYYVAGKTVKGTYASVKEAFEAVDSSLDTIAKSIDIIAEILSKMANEIEQSLHGIDVGEQIQQLKDGMSKLSNSYYQFHTGLSVYTSGVKSISGGYDEVHTGINSLTKGIGDLSMGAKDLNEGTSKLNDAVADIPDTIQVEIEEMTKNYDRSDFTPKSFVSDKNTDVTLVQFVLKTAPIELSEELKSPDTEPEMLTFWQKLLNLFGLY</sequence>
<evidence type="ECO:0000313" key="3">
    <source>
        <dbReference type="Proteomes" id="UP000440004"/>
    </source>
</evidence>
<keyword evidence="1" id="KW-0732">Signal</keyword>
<reference evidence="2 3" key="1">
    <citation type="submission" date="2019-10" db="EMBL/GenBank/DDBJ databases">
        <title>Alkalibaculum tamaniensis sp.nov., a new alkaliphilic acetogen, isolated on methoxylated aromatics from a mud volcano.</title>
        <authorList>
            <person name="Khomyakova M.A."/>
            <person name="Merkel A.Y."/>
            <person name="Bonch-Osmolovskaya E.A."/>
            <person name="Slobodkin A.I."/>
        </authorList>
    </citation>
    <scope>NUCLEOTIDE SEQUENCE [LARGE SCALE GENOMIC DNA]</scope>
    <source>
        <strain evidence="2 3">M08DMB</strain>
    </source>
</reference>
<organism evidence="2 3">
    <name type="scientific">Alkalibaculum sporogenes</name>
    <dbReference type="NCBI Taxonomy" id="2655001"/>
    <lineage>
        <taxon>Bacteria</taxon>
        <taxon>Bacillati</taxon>
        <taxon>Bacillota</taxon>
        <taxon>Clostridia</taxon>
        <taxon>Eubacteriales</taxon>
        <taxon>Eubacteriaceae</taxon>
        <taxon>Alkalibaculum</taxon>
    </lineage>
</organism>
<feature type="signal peptide" evidence="1">
    <location>
        <begin position="1"/>
        <end position="23"/>
    </location>
</feature>
<feature type="chain" id="PRO_5025448130" evidence="1">
    <location>
        <begin position="24"/>
        <end position="592"/>
    </location>
</feature>